<keyword evidence="6 8" id="KW-1133">Transmembrane helix</keyword>
<evidence type="ECO:0000256" key="2">
    <source>
        <dbReference type="ARBA" id="ARBA00007935"/>
    </source>
</evidence>
<name>A0A7W3PEI1_9MICO</name>
<dbReference type="Gene3D" id="1.10.3470.10">
    <property type="entry name" value="ABC transporter involved in vitamin B12 uptake, BtuC"/>
    <property type="match status" value="2"/>
</dbReference>
<feature type="transmembrane region" description="Helical" evidence="8">
    <location>
        <begin position="379"/>
        <end position="405"/>
    </location>
</feature>
<evidence type="ECO:0000313" key="10">
    <source>
        <dbReference type="Proteomes" id="UP000540568"/>
    </source>
</evidence>
<dbReference type="RefSeq" id="WP_182616701.1">
    <property type="nucleotide sequence ID" value="NZ_BAAATF010000003.1"/>
</dbReference>
<evidence type="ECO:0000256" key="8">
    <source>
        <dbReference type="SAM" id="Phobius"/>
    </source>
</evidence>
<feature type="transmembrane region" description="Helical" evidence="8">
    <location>
        <begin position="433"/>
        <end position="450"/>
    </location>
</feature>
<feature type="transmembrane region" description="Helical" evidence="8">
    <location>
        <begin position="526"/>
        <end position="546"/>
    </location>
</feature>
<keyword evidence="7 8" id="KW-0472">Membrane</keyword>
<feature type="transmembrane region" description="Helical" evidence="8">
    <location>
        <begin position="85"/>
        <end position="105"/>
    </location>
</feature>
<feature type="transmembrane region" description="Helical" evidence="8">
    <location>
        <begin position="615"/>
        <end position="642"/>
    </location>
</feature>
<accession>A0A7W3PEI1</accession>
<feature type="transmembrane region" description="Helical" evidence="8">
    <location>
        <begin position="571"/>
        <end position="589"/>
    </location>
</feature>
<feature type="transmembrane region" description="Helical" evidence="8">
    <location>
        <begin position="492"/>
        <end position="514"/>
    </location>
</feature>
<evidence type="ECO:0000256" key="5">
    <source>
        <dbReference type="ARBA" id="ARBA00022692"/>
    </source>
</evidence>
<feature type="transmembrane region" description="Helical" evidence="8">
    <location>
        <begin position="654"/>
        <end position="672"/>
    </location>
</feature>
<feature type="transmembrane region" description="Helical" evidence="8">
    <location>
        <begin position="334"/>
        <end position="354"/>
    </location>
</feature>
<comment type="subcellular location">
    <subcellularLocation>
        <location evidence="1">Cell membrane</location>
        <topology evidence="1">Multi-pass membrane protein</topology>
    </subcellularLocation>
</comment>
<dbReference type="PANTHER" id="PTHR30472">
    <property type="entry name" value="FERRIC ENTEROBACTIN TRANSPORT SYSTEM PERMEASE PROTEIN"/>
    <property type="match status" value="1"/>
</dbReference>
<dbReference type="CDD" id="cd06550">
    <property type="entry name" value="TM_ABC_iron-siderophores_like"/>
    <property type="match status" value="1"/>
</dbReference>
<sequence length="708" mass="70905">MTATQSPATADTLPQAPASRPVTWATGGAALVALALAVLVVGAWHLTQGTSGVGLGDLLRLLTGQDTGDSSAVRDILVGSRLPRLAAGVAVGFALGVAGALFQSIARNALASPDTLAVTAGSYLAVVVVAAFGLTVPLWASGAVAFSGGIAAAGLVLGLAGGAGSSSTRLVLAGSAVALALQAATSALLILFQTETTGLFAWGSGSLSQLNLTAFWRALPVILLATLGGLLVSRRLDVLGLGDDTAGALGVPVRSTRTVGVLLAVLLTAAAVTLAGPLGFVGLAAPVVARLLARVVPALHRHAILLPASGLLGALVVVLADAVIRALLGAEEALAVPTGVATTLAGAVIMVLLARRLRDAGPSRRPPAAGTGPRSTRRFVLVLTVCAALAVGVALLGLLAGSTWLRTGDIALWLNDQGPAIVRFALDERAPRVLAAVVAGAALALAGTMVQATARNPLAEPAILGITGGAGLGAVIVVTAVAGTAWGNGIAASNGAMLVAAVIGGLLAFAAVYLLAWRGGLHADRLVLIGIGLGYLTTALTTFLLLRSDPWNTPRIYTWLSGTTYGRSFEQVLPVLVTLALAVPLAVVVRRELDLLALDDDTPRLVGVRLERSRLIVLAVAAVLAATSVTAVGVVGFVGLVAPHAARALVGGRHARVLPVAMLLGAVLLGLADTLGRTVIAPAQLPAGLAVALLGAPYFIWLLSRSRA</sequence>
<feature type="transmembrane region" description="Helical" evidence="8">
    <location>
        <begin position="117"/>
        <end position="136"/>
    </location>
</feature>
<dbReference type="SUPFAM" id="SSF81345">
    <property type="entry name" value="ABC transporter involved in vitamin B12 uptake, BtuC"/>
    <property type="match status" value="2"/>
</dbReference>
<feature type="transmembrane region" description="Helical" evidence="8">
    <location>
        <begin position="170"/>
        <end position="193"/>
    </location>
</feature>
<gene>
    <name evidence="9" type="ORF">FHX71_002529</name>
</gene>
<dbReference type="GO" id="GO:0005886">
    <property type="term" value="C:plasma membrane"/>
    <property type="evidence" value="ECO:0007669"/>
    <property type="project" value="UniProtKB-SubCell"/>
</dbReference>
<feature type="transmembrane region" description="Helical" evidence="8">
    <location>
        <begin position="684"/>
        <end position="703"/>
    </location>
</feature>
<evidence type="ECO:0000256" key="1">
    <source>
        <dbReference type="ARBA" id="ARBA00004651"/>
    </source>
</evidence>
<feature type="transmembrane region" description="Helical" evidence="8">
    <location>
        <begin position="143"/>
        <end position="164"/>
    </location>
</feature>
<dbReference type="GO" id="GO:0022857">
    <property type="term" value="F:transmembrane transporter activity"/>
    <property type="evidence" value="ECO:0007669"/>
    <property type="project" value="InterPro"/>
</dbReference>
<comment type="similarity">
    <text evidence="2">Belongs to the binding-protein-dependent transport system permease family. FecCD subfamily.</text>
</comment>
<dbReference type="InterPro" id="IPR037294">
    <property type="entry name" value="ABC_BtuC-like"/>
</dbReference>
<feature type="transmembrane region" description="Helical" evidence="8">
    <location>
        <begin position="304"/>
        <end position="328"/>
    </location>
</feature>
<evidence type="ECO:0000256" key="3">
    <source>
        <dbReference type="ARBA" id="ARBA00022448"/>
    </source>
</evidence>
<feature type="transmembrane region" description="Helical" evidence="8">
    <location>
        <begin position="259"/>
        <end position="292"/>
    </location>
</feature>
<keyword evidence="3" id="KW-0813">Transport</keyword>
<evidence type="ECO:0000256" key="7">
    <source>
        <dbReference type="ARBA" id="ARBA00023136"/>
    </source>
</evidence>
<dbReference type="NCBIfam" id="NF007867">
    <property type="entry name" value="PRK10577.1-3"/>
    <property type="match status" value="1"/>
</dbReference>
<protein>
    <submittedName>
        <fullName evidence="9">Iron complex transport system permease protein</fullName>
    </submittedName>
</protein>
<evidence type="ECO:0000313" key="9">
    <source>
        <dbReference type="EMBL" id="MBA8808587.1"/>
    </source>
</evidence>
<dbReference type="InterPro" id="IPR000522">
    <property type="entry name" value="ABC_transptr_permease_BtuC"/>
</dbReference>
<dbReference type="PANTHER" id="PTHR30472:SF37">
    <property type="entry name" value="FE(3+) DICITRATE TRANSPORT SYSTEM PERMEASE PROTEIN FECD-RELATED"/>
    <property type="match status" value="1"/>
</dbReference>
<comment type="caution">
    <text evidence="9">The sequence shown here is derived from an EMBL/GenBank/DDBJ whole genome shotgun (WGS) entry which is preliminary data.</text>
</comment>
<organism evidence="9 10">
    <name type="scientific">Promicromonospora sukumoe</name>
    <dbReference type="NCBI Taxonomy" id="88382"/>
    <lineage>
        <taxon>Bacteria</taxon>
        <taxon>Bacillati</taxon>
        <taxon>Actinomycetota</taxon>
        <taxon>Actinomycetes</taxon>
        <taxon>Micrococcales</taxon>
        <taxon>Promicromonosporaceae</taxon>
        <taxon>Promicromonospora</taxon>
    </lineage>
</organism>
<dbReference type="GO" id="GO:0033214">
    <property type="term" value="P:siderophore-iron import into cell"/>
    <property type="evidence" value="ECO:0007669"/>
    <property type="project" value="TreeGrafter"/>
</dbReference>
<dbReference type="FunFam" id="1.10.3470.10:FF:000001">
    <property type="entry name" value="Vitamin B12 ABC transporter permease BtuC"/>
    <property type="match status" value="1"/>
</dbReference>
<dbReference type="Proteomes" id="UP000540568">
    <property type="component" value="Unassembled WGS sequence"/>
</dbReference>
<keyword evidence="10" id="KW-1185">Reference proteome</keyword>
<feature type="transmembrane region" description="Helical" evidence="8">
    <location>
        <begin position="462"/>
        <end position="486"/>
    </location>
</feature>
<dbReference type="AlphaFoldDB" id="A0A7W3PEI1"/>
<feature type="transmembrane region" description="Helical" evidence="8">
    <location>
        <begin position="214"/>
        <end position="232"/>
    </location>
</feature>
<evidence type="ECO:0000256" key="4">
    <source>
        <dbReference type="ARBA" id="ARBA00022475"/>
    </source>
</evidence>
<dbReference type="EMBL" id="JACGWV010000001">
    <property type="protein sequence ID" value="MBA8808587.1"/>
    <property type="molecule type" value="Genomic_DNA"/>
</dbReference>
<proteinExistence type="inferred from homology"/>
<dbReference type="Pfam" id="PF01032">
    <property type="entry name" value="FecCD"/>
    <property type="match status" value="2"/>
</dbReference>
<evidence type="ECO:0000256" key="6">
    <source>
        <dbReference type="ARBA" id="ARBA00022989"/>
    </source>
</evidence>
<feature type="transmembrane region" description="Helical" evidence="8">
    <location>
        <begin position="22"/>
        <end position="44"/>
    </location>
</feature>
<keyword evidence="4" id="KW-1003">Cell membrane</keyword>
<reference evidence="9 10" key="1">
    <citation type="submission" date="2020-07" db="EMBL/GenBank/DDBJ databases">
        <title>Sequencing the genomes of 1000 actinobacteria strains.</title>
        <authorList>
            <person name="Klenk H.-P."/>
        </authorList>
    </citation>
    <scope>NUCLEOTIDE SEQUENCE [LARGE SCALE GENOMIC DNA]</scope>
    <source>
        <strain evidence="9 10">DSM 44121</strain>
    </source>
</reference>
<keyword evidence="5 8" id="KW-0812">Transmembrane</keyword>